<reference evidence="3" key="1">
    <citation type="journal article" date="2019" name="Int. J. Syst. Evol. Microbiol.">
        <title>The Global Catalogue of Microorganisms (GCM) 10K type strain sequencing project: providing services to taxonomists for standard genome sequencing and annotation.</title>
        <authorList>
            <consortium name="The Broad Institute Genomics Platform"/>
            <consortium name="The Broad Institute Genome Sequencing Center for Infectious Disease"/>
            <person name="Wu L."/>
            <person name="Ma J."/>
        </authorList>
    </citation>
    <scope>NUCLEOTIDE SEQUENCE [LARGE SCALE GENOMIC DNA]</scope>
    <source>
        <strain evidence="3">JCM 18952</strain>
    </source>
</reference>
<dbReference type="Proteomes" id="UP001501257">
    <property type="component" value="Unassembled WGS sequence"/>
</dbReference>
<proteinExistence type="predicted"/>
<comment type="caution">
    <text evidence="2">The sequence shown here is derived from an EMBL/GenBank/DDBJ whole genome shotgun (WGS) entry which is preliminary data.</text>
</comment>
<gene>
    <name evidence="2" type="ORF">GCM10025778_36940</name>
</gene>
<evidence type="ECO:0000313" key="3">
    <source>
        <dbReference type="Proteomes" id="UP001501257"/>
    </source>
</evidence>
<feature type="compositionally biased region" description="Low complexity" evidence="1">
    <location>
        <begin position="29"/>
        <end position="50"/>
    </location>
</feature>
<protein>
    <recommendedName>
        <fullName evidence="4">Lipoprotein</fullName>
    </recommendedName>
</protein>
<organism evidence="2 3">
    <name type="scientific">Paeniglutamicibacter antarcticus</name>
    <dbReference type="NCBI Taxonomy" id="494023"/>
    <lineage>
        <taxon>Bacteria</taxon>
        <taxon>Bacillati</taxon>
        <taxon>Actinomycetota</taxon>
        <taxon>Actinomycetes</taxon>
        <taxon>Micrococcales</taxon>
        <taxon>Micrococcaceae</taxon>
        <taxon>Paeniglutamicibacter</taxon>
    </lineage>
</organism>
<evidence type="ECO:0000256" key="1">
    <source>
        <dbReference type="SAM" id="MobiDB-lite"/>
    </source>
</evidence>
<dbReference type="PROSITE" id="PS51257">
    <property type="entry name" value="PROKAR_LIPOPROTEIN"/>
    <property type="match status" value="1"/>
</dbReference>
<sequence>MKRGIQLIGGGAIALIALTGCSGLMGSDEPAAPTTQEAPASQESAPSAEPTAQAGPGTASADASGEAPTVESLGTALLTQDFTVPGTKDKVEASIYSLKVHGEIMELTMTITPHFPDAPADEPLSYYTVLNETAQGPKLLDRENLKEYSTVKEPSSSGLSTLNDTPMLWTGWYSAPQDPIDTIDIKVMDGVPSFRNVPVTR</sequence>
<dbReference type="RefSeq" id="WP_210100972.1">
    <property type="nucleotide sequence ID" value="NZ_BAABLK010000094.1"/>
</dbReference>
<evidence type="ECO:0000313" key="2">
    <source>
        <dbReference type="EMBL" id="GAA5229155.1"/>
    </source>
</evidence>
<accession>A0ABP9TSF8</accession>
<name>A0ABP9TSF8_9MICC</name>
<feature type="region of interest" description="Disordered" evidence="1">
    <location>
        <begin position="27"/>
        <end position="68"/>
    </location>
</feature>
<evidence type="ECO:0008006" key="4">
    <source>
        <dbReference type="Google" id="ProtNLM"/>
    </source>
</evidence>
<dbReference type="EMBL" id="BAABLK010000094">
    <property type="protein sequence ID" value="GAA5229155.1"/>
    <property type="molecule type" value="Genomic_DNA"/>
</dbReference>
<keyword evidence="3" id="KW-1185">Reference proteome</keyword>